<feature type="region of interest" description="Disordered" evidence="1">
    <location>
        <begin position="71"/>
        <end position="109"/>
    </location>
</feature>
<feature type="compositionally biased region" description="Polar residues" evidence="1">
    <location>
        <begin position="383"/>
        <end position="408"/>
    </location>
</feature>
<reference evidence="2" key="1">
    <citation type="submission" date="2014-02" db="EMBL/GenBank/DDBJ databases">
        <title>The Genome Sequence of Trichophyton rubrum (morphotype fischeri) CBS 288.86.</title>
        <authorList>
            <consortium name="The Broad Institute Genomics Platform"/>
            <person name="Cuomo C.A."/>
            <person name="White T.C."/>
            <person name="Graser Y."/>
            <person name="Martinez-Rossi N."/>
            <person name="Heitman J."/>
            <person name="Young S.K."/>
            <person name="Zeng Q."/>
            <person name="Gargeya S."/>
            <person name="Abouelleil A."/>
            <person name="Alvarado L."/>
            <person name="Chapman S.B."/>
            <person name="Gainer-Dewar J."/>
            <person name="Goldberg J."/>
            <person name="Griggs A."/>
            <person name="Gujja S."/>
            <person name="Hansen M."/>
            <person name="Howarth C."/>
            <person name="Imamovic A."/>
            <person name="Larimer J."/>
            <person name="Martinez D."/>
            <person name="Murphy C."/>
            <person name="Pearson M.D."/>
            <person name="Persinoti G."/>
            <person name="Poon T."/>
            <person name="Priest M."/>
            <person name="Roberts A.D."/>
            <person name="Saif S."/>
            <person name="Shea T.D."/>
            <person name="Sykes S.N."/>
            <person name="Wortman J."/>
            <person name="Nusbaum C."/>
            <person name="Birren B."/>
        </authorList>
    </citation>
    <scope>NUCLEOTIDE SEQUENCE [LARGE SCALE GENOMIC DNA]</scope>
    <source>
        <strain evidence="2">CBS 288.86</strain>
    </source>
</reference>
<sequence length="535" mass="58560">MSLHKGRQEPFSVVNPDFDRLPVRRTTYAVDRPSGLRRVVSARALSPHLDSSESLPSEHSSLYDALLLSYESEHNNGPPSKGKKDNEDGSKTAGANHLQELRSWDSERARRRDKLAVPSLDTIFENRSVSTHRAASSRSGLRHYASVGVSLNTISSYSGVSSRTLPVRRNQYGSKIYSFDDNDIPSLRPRFSFTPLAPRERRHSCSTLSSEGSFDTFRWRNYIVSPAEPTQPIHPPPQRPSTPPGVPSFGSPEALNYDISSLPRSTPRTGQDNSRSSPQANGSPEGGERENGSDDECGCCGIGFRRAIRETTSYITYQPPERLPPGVLARADDGTLIRGRFGARASGHGIGATANLVNHPFHQNHLPIARTKDADIQPPQPARSRSSHPNSRNDFGLRVSSTGISSPPSRYRSLLDDHRDLPAPSGPVPAPYLTRTSNRTTPPRLREQMQYSRPASTSAPVGNDASSSTTENPSVASSSKSALQRLWNLVSLNITKCCFLGADDEHEGQRGTEMQRIPESSHQATASVAMGRRAT</sequence>
<gene>
    <name evidence="2" type="ORF">H103_01622</name>
</gene>
<feature type="compositionally biased region" description="Pro residues" evidence="1">
    <location>
        <begin position="232"/>
        <end position="246"/>
    </location>
</feature>
<feature type="region of interest" description="Disordered" evidence="1">
    <location>
        <begin position="374"/>
        <end position="477"/>
    </location>
</feature>
<evidence type="ECO:0000256" key="1">
    <source>
        <dbReference type="SAM" id="MobiDB-lite"/>
    </source>
</evidence>
<feature type="region of interest" description="Disordered" evidence="1">
    <location>
        <begin position="227"/>
        <end position="295"/>
    </location>
</feature>
<protein>
    <submittedName>
        <fullName evidence="2">Uncharacterized protein</fullName>
    </submittedName>
</protein>
<evidence type="ECO:0000313" key="2">
    <source>
        <dbReference type="EMBL" id="EZF55847.1"/>
    </source>
</evidence>
<proteinExistence type="predicted"/>
<dbReference type="Proteomes" id="UP000023758">
    <property type="component" value="Unassembled WGS sequence"/>
</dbReference>
<dbReference type="AlphaFoldDB" id="A0A022WBV7"/>
<accession>A0A022WBV7</accession>
<feature type="compositionally biased region" description="Basic and acidic residues" evidence="1">
    <location>
        <begin position="99"/>
        <end position="109"/>
    </location>
</feature>
<feature type="region of interest" description="Disordered" evidence="1">
    <location>
        <begin position="509"/>
        <end position="535"/>
    </location>
</feature>
<organism evidence="2">
    <name type="scientific">Trichophyton rubrum CBS 288.86</name>
    <dbReference type="NCBI Taxonomy" id="1215330"/>
    <lineage>
        <taxon>Eukaryota</taxon>
        <taxon>Fungi</taxon>
        <taxon>Dikarya</taxon>
        <taxon>Ascomycota</taxon>
        <taxon>Pezizomycotina</taxon>
        <taxon>Eurotiomycetes</taxon>
        <taxon>Eurotiomycetidae</taxon>
        <taxon>Onygenales</taxon>
        <taxon>Arthrodermataceae</taxon>
        <taxon>Trichophyton</taxon>
    </lineage>
</organism>
<dbReference type="OrthoDB" id="4157036at2759"/>
<dbReference type="EMBL" id="KK207734">
    <property type="protein sequence ID" value="EZF55847.1"/>
    <property type="molecule type" value="Genomic_DNA"/>
</dbReference>
<dbReference type="HOGENOM" id="CLU_508948_0_0_1"/>
<feature type="compositionally biased region" description="Polar residues" evidence="1">
    <location>
        <begin position="449"/>
        <end position="477"/>
    </location>
</feature>
<name>A0A022WBV7_TRIRU</name>
<feature type="compositionally biased region" description="Polar residues" evidence="1">
    <location>
        <begin position="258"/>
        <end position="282"/>
    </location>
</feature>